<comment type="caution">
    <text evidence="1">The sequence shown here is derived from an EMBL/GenBank/DDBJ whole genome shotgun (WGS) entry which is preliminary data.</text>
</comment>
<sequence length="90" mass="9714">MPLCPPTAACPDPMLASHRLPLPPCSSKMPTLAPFARPCVYCPIHVHVGPHTAYLIFGWIYECLLSASRISSGAIKSARASLDLLGHHRP</sequence>
<accession>A0A8J5STA8</accession>
<dbReference type="Proteomes" id="UP000729402">
    <property type="component" value="Unassembled WGS sequence"/>
</dbReference>
<evidence type="ECO:0000313" key="1">
    <source>
        <dbReference type="EMBL" id="KAG8060999.1"/>
    </source>
</evidence>
<proteinExistence type="predicted"/>
<dbReference type="AlphaFoldDB" id="A0A8J5STA8"/>
<reference evidence="1" key="1">
    <citation type="journal article" date="2021" name="bioRxiv">
        <title>Whole Genome Assembly and Annotation of Northern Wild Rice, Zizania palustris L., Supports a Whole Genome Duplication in the Zizania Genus.</title>
        <authorList>
            <person name="Haas M."/>
            <person name="Kono T."/>
            <person name="Macchietto M."/>
            <person name="Millas R."/>
            <person name="McGilp L."/>
            <person name="Shao M."/>
            <person name="Duquette J."/>
            <person name="Hirsch C.N."/>
            <person name="Kimball J."/>
        </authorList>
    </citation>
    <scope>NUCLEOTIDE SEQUENCE</scope>
    <source>
        <tissue evidence="1">Fresh leaf tissue</tissue>
    </source>
</reference>
<dbReference type="EMBL" id="JAAALK010000287">
    <property type="protein sequence ID" value="KAG8060999.1"/>
    <property type="molecule type" value="Genomic_DNA"/>
</dbReference>
<evidence type="ECO:0000313" key="2">
    <source>
        <dbReference type="Proteomes" id="UP000729402"/>
    </source>
</evidence>
<organism evidence="1 2">
    <name type="scientific">Zizania palustris</name>
    <name type="common">Northern wild rice</name>
    <dbReference type="NCBI Taxonomy" id="103762"/>
    <lineage>
        <taxon>Eukaryota</taxon>
        <taxon>Viridiplantae</taxon>
        <taxon>Streptophyta</taxon>
        <taxon>Embryophyta</taxon>
        <taxon>Tracheophyta</taxon>
        <taxon>Spermatophyta</taxon>
        <taxon>Magnoliopsida</taxon>
        <taxon>Liliopsida</taxon>
        <taxon>Poales</taxon>
        <taxon>Poaceae</taxon>
        <taxon>BOP clade</taxon>
        <taxon>Oryzoideae</taxon>
        <taxon>Oryzeae</taxon>
        <taxon>Zizaniinae</taxon>
        <taxon>Zizania</taxon>
    </lineage>
</organism>
<name>A0A8J5STA8_ZIZPA</name>
<keyword evidence="2" id="KW-1185">Reference proteome</keyword>
<reference evidence="1" key="2">
    <citation type="submission" date="2021-02" db="EMBL/GenBank/DDBJ databases">
        <authorList>
            <person name="Kimball J.A."/>
            <person name="Haas M.W."/>
            <person name="Macchietto M."/>
            <person name="Kono T."/>
            <person name="Duquette J."/>
            <person name="Shao M."/>
        </authorList>
    </citation>
    <scope>NUCLEOTIDE SEQUENCE</scope>
    <source>
        <tissue evidence="1">Fresh leaf tissue</tissue>
    </source>
</reference>
<protein>
    <submittedName>
        <fullName evidence="1">Uncharacterized protein</fullName>
    </submittedName>
</protein>
<gene>
    <name evidence="1" type="ORF">GUJ93_ZPchr0002g23770</name>
</gene>